<evidence type="ECO:0000313" key="2">
    <source>
        <dbReference type="EMBL" id="NWK54728.1"/>
    </source>
</evidence>
<reference evidence="2 3" key="1">
    <citation type="submission" date="2020-07" db="EMBL/GenBank/DDBJ databases">
        <title>Roseicoccus Jingziensis gen. nov., sp. nov., isolated from coastal seawater.</title>
        <authorList>
            <person name="Feng X."/>
        </authorList>
    </citation>
    <scope>NUCLEOTIDE SEQUENCE [LARGE SCALE GENOMIC DNA]</scope>
    <source>
        <strain evidence="2 3">N1E253</strain>
    </source>
</reference>
<dbReference type="Proteomes" id="UP000557872">
    <property type="component" value="Unassembled WGS sequence"/>
</dbReference>
<feature type="compositionally biased region" description="Basic and acidic residues" evidence="1">
    <location>
        <begin position="30"/>
        <end position="41"/>
    </location>
</feature>
<name>A0A851GAE6_9BACT</name>
<comment type="caution">
    <text evidence="2">The sequence shown here is derived from an EMBL/GenBank/DDBJ whole genome shotgun (WGS) entry which is preliminary data.</text>
</comment>
<accession>A0A851GAE6</accession>
<sequence>MEGLTSTHLRSTTVAIEVFFPHGTPSKSVGRLDKTTKKQDQKAGSVEAPNPA</sequence>
<dbReference type="AlphaFoldDB" id="A0A851GAE6"/>
<organism evidence="2 3">
    <name type="scientific">Oceaniferula marina</name>
    <dbReference type="NCBI Taxonomy" id="2748318"/>
    <lineage>
        <taxon>Bacteria</taxon>
        <taxon>Pseudomonadati</taxon>
        <taxon>Verrucomicrobiota</taxon>
        <taxon>Verrucomicrobiia</taxon>
        <taxon>Verrucomicrobiales</taxon>
        <taxon>Verrucomicrobiaceae</taxon>
        <taxon>Oceaniferula</taxon>
    </lineage>
</organism>
<evidence type="ECO:0000256" key="1">
    <source>
        <dbReference type="SAM" id="MobiDB-lite"/>
    </source>
</evidence>
<evidence type="ECO:0000313" key="3">
    <source>
        <dbReference type="Proteomes" id="UP000557872"/>
    </source>
</evidence>
<feature type="region of interest" description="Disordered" evidence="1">
    <location>
        <begin position="22"/>
        <end position="52"/>
    </location>
</feature>
<dbReference type="EMBL" id="JACBAZ010000001">
    <property type="protein sequence ID" value="NWK54728.1"/>
    <property type="molecule type" value="Genomic_DNA"/>
</dbReference>
<gene>
    <name evidence="2" type="ORF">HW115_03850</name>
</gene>
<dbReference type="RefSeq" id="WP_178931238.1">
    <property type="nucleotide sequence ID" value="NZ_JACBAZ010000001.1"/>
</dbReference>
<keyword evidence="3" id="KW-1185">Reference proteome</keyword>
<proteinExistence type="predicted"/>
<protein>
    <submittedName>
        <fullName evidence="2">Uncharacterized protein</fullName>
    </submittedName>
</protein>